<proteinExistence type="predicted"/>
<accession>W0RI40</accession>
<dbReference type="RefSeq" id="WP_025411475.1">
    <property type="nucleotide sequence ID" value="NZ_CP007128.1"/>
</dbReference>
<dbReference type="SUPFAM" id="SSF49373">
    <property type="entry name" value="Invasin/intimin cell-adhesion fragments"/>
    <property type="match status" value="2"/>
</dbReference>
<dbReference type="InterPro" id="IPR008964">
    <property type="entry name" value="Invasin/intimin_cell_adhesion"/>
</dbReference>
<evidence type="ECO:0000256" key="1">
    <source>
        <dbReference type="SAM" id="SignalP"/>
    </source>
</evidence>
<sequence length="212" mass="20802">MLSSSHRVAVVLPLVSLVSLLAACGGGGGEQPAATPASITAVEPPGGTLSAVVGSPVAVRVRVADAQGNALRGVPVSWSTFAGGVSATSSTTDVGGVATTTWTLGPAAGTQSLSATAGSAPSLTFTATATADRAATVTIARDTTIALVPGARVRFTATVRDRYGNPASAIVRWSTSDVNVASIDSVGNFQAFNAGAVSVIAVADTARARSPP</sequence>
<dbReference type="EMBL" id="CP007128">
    <property type="protein sequence ID" value="AHG90000.1"/>
    <property type="molecule type" value="Genomic_DNA"/>
</dbReference>
<dbReference type="PROSITE" id="PS51257">
    <property type="entry name" value="PROKAR_LIPOPROTEIN"/>
    <property type="match status" value="1"/>
</dbReference>
<feature type="chain" id="PRO_5004794151" evidence="1">
    <location>
        <begin position="23"/>
        <end position="212"/>
    </location>
</feature>
<dbReference type="STRING" id="861299.J421_2463"/>
<dbReference type="Gene3D" id="2.60.40.1080">
    <property type="match status" value="1"/>
</dbReference>
<dbReference type="AlphaFoldDB" id="W0RI40"/>
<name>W0RI40_9BACT</name>
<dbReference type="HOGENOM" id="CLU_1298299_0_0_0"/>
<dbReference type="KEGG" id="gba:J421_2463"/>
<feature type="signal peptide" evidence="1">
    <location>
        <begin position="1"/>
        <end position="22"/>
    </location>
</feature>
<protein>
    <submittedName>
        <fullName evidence="2">Uncharacterized protein</fullName>
    </submittedName>
</protein>
<dbReference type="eggNOG" id="COG5492">
    <property type="taxonomic scope" value="Bacteria"/>
</dbReference>
<dbReference type="Gene3D" id="2.60.40.10">
    <property type="entry name" value="Immunoglobulins"/>
    <property type="match status" value="1"/>
</dbReference>
<evidence type="ECO:0000313" key="2">
    <source>
        <dbReference type="EMBL" id="AHG90000.1"/>
    </source>
</evidence>
<gene>
    <name evidence="2" type="ORF">J421_2463</name>
</gene>
<dbReference type="InterPro" id="IPR013783">
    <property type="entry name" value="Ig-like_fold"/>
</dbReference>
<organism evidence="2 3">
    <name type="scientific">Gemmatirosa kalamazoonensis</name>
    <dbReference type="NCBI Taxonomy" id="861299"/>
    <lineage>
        <taxon>Bacteria</taxon>
        <taxon>Pseudomonadati</taxon>
        <taxon>Gemmatimonadota</taxon>
        <taxon>Gemmatimonadia</taxon>
        <taxon>Gemmatimonadales</taxon>
        <taxon>Gemmatimonadaceae</taxon>
        <taxon>Gemmatirosa</taxon>
    </lineage>
</organism>
<keyword evidence="1" id="KW-0732">Signal</keyword>
<dbReference type="Proteomes" id="UP000019151">
    <property type="component" value="Chromosome"/>
</dbReference>
<reference evidence="2 3" key="1">
    <citation type="journal article" date="2014" name="Genome Announc.">
        <title>Genome Sequence and Methylome of Soil Bacterium Gemmatirosa kalamazoonensis KBS708T, a Member of the Rarely Cultivated Gemmatimonadetes Phylum.</title>
        <authorList>
            <person name="Debruyn J.M."/>
            <person name="Radosevich M."/>
            <person name="Wommack K.E."/>
            <person name="Polson S.W."/>
            <person name="Hauser L.J."/>
            <person name="Fawaz M.N."/>
            <person name="Korlach J."/>
            <person name="Tsai Y.C."/>
        </authorList>
    </citation>
    <scope>NUCLEOTIDE SEQUENCE [LARGE SCALE GENOMIC DNA]</scope>
    <source>
        <strain evidence="2 3">KBS708</strain>
    </source>
</reference>
<keyword evidence="3" id="KW-1185">Reference proteome</keyword>
<evidence type="ECO:0000313" key="3">
    <source>
        <dbReference type="Proteomes" id="UP000019151"/>
    </source>
</evidence>
<dbReference type="InParanoid" id="W0RI40"/>